<evidence type="ECO:0000313" key="2">
    <source>
        <dbReference type="EMBL" id="MDQ0204800.1"/>
    </source>
</evidence>
<dbReference type="PANTHER" id="PTHR46124">
    <property type="entry name" value="D-AMINOACYL-TRNA DEACYLASE"/>
    <property type="match status" value="1"/>
</dbReference>
<dbReference type="Pfam" id="PF01026">
    <property type="entry name" value="TatD_DNase"/>
    <property type="match status" value="1"/>
</dbReference>
<dbReference type="Gene3D" id="3.20.20.140">
    <property type="entry name" value="Metal-dependent hydrolases"/>
    <property type="match status" value="1"/>
</dbReference>
<dbReference type="SUPFAM" id="SSF51556">
    <property type="entry name" value="Metallo-dependent hydrolases"/>
    <property type="match status" value="1"/>
</dbReference>
<dbReference type="InterPro" id="IPR001130">
    <property type="entry name" value="TatD-like"/>
</dbReference>
<evidence type="ECO:0000313" key="3">
    <source>
        <dbReference type="Proteomes" id="UP001239167"/>
    </source>
</evidence>
<dbReference type="CDD" id="cd01310">
    <property type="entry name" value="TatD_DNAse"/>
    <property type="match status" value="1"/>
</dbReference>
<gene>
    <name evidence="2" type="ORF">J2S01_002533</name>
</gene>
<keyword evidence="1" id="KW-0479">Metal-binding</keyword>
<keyword evidence="3" id="KW-1185">Reference proteome</keyword>
<comment type="caution">
    <text evidence="2">The sequence shown here is derived from an EMBL/GenBank/DDBJ whole genome shotgun (WGS) entry which is preliminary data.</text>
</comment>
<dbReference type="PIRSF" id="PIRSF005902">
    <property type="entry name" value="DNase_TatD"/>
    <property type="match status" value="1"/>
</dbReference>
<sequence>MMLADTHAHLDDEQYNGDRDDVVKRAVDEQIEIIINMGADMASSHKAVFLAAAYEIVYAAVGIHPEEADTVLKNDDYILAELADKNKKVLAIGEIGLDYHFRTDNKDRQKNIFVRQLDLARQLGLPVSIHDRDAHGDLVDILKKEGRGIRGVIHCYSGSGEMAKELLKMGWYLGVDGPLTFKNAAKLPEIIKTVPLERLLLETDSPYLAPVPKRGKRNEPSYVKYTAQKVAELRNEEFSHIAQITTANAKTLFLER</sequence>
<dbReference type="PANTHER" id="PTHR46124:SF2">
    <property type="entry name" value="D-AMINOACYL-TRNA DEACYLASE"/>
    <property type="match status" value="1"/>
</dbReference>
<evidence type="ECO:0000256" key="1">
    <source>
        <dbReference type="ARBA" id="ARBA00022723"/>
    </source>
</evidence>
<dbReference type="InterPro" id="IPR032466">
    <property type="entry name" value="Metal_Hydrolase"/>
</dbReference>
<accession>A0ABT9YAC8</accession>
<dbReference type="EC" id="3.1.21.-" evidence="2"/>
<keyword evidence="2" id="KW-0378">Hydrolase</keyword>
<protein>
    <submittedName>
        <fullName evidence="2">TatD DNase family protein</fullName>
        <ecNumber evidence="2">3.1.21.-</ecNumber>
    </submittedName>
</protein>
<dbReference type="Proteomes" id="UP001239167">
    <property type="component" value="Unassembled WGS sequence"/>
</dbReference>
<name>A0ABT9YAC8_9FIRM</name>
<organism evidence="2 3">
    <name type="scientific">Pectinatus haikarae</name>
    <dbReference type="NCBI Taxonomy" id="349096"/>
    <lineage>
        <taxon>Bacteria</taxon>
        <taxon>Bacillati</taxon>
        <taxon>Bacillota</taxon>
        <taxon>Negativicutes</taxon>
        <taxon>Selenomonadales</taxon>
        <taxon>Selenomonadaceae</taxon>
        <taxon>Pectinatus</taxon>
    </lineage>
</organism>
<reference evidence="2 3" key="1">
    <citation type="submission" date="2023-07" db="EMBL/GenBank/DDBJ databases">
        <title>Genomic Encyclopedia of Type Strains, Phase IV (KMG-IV): sequencing the most valuable type-strain genomes for metagenomic binning, comparative biology and taxonomic classification.</title>
        <authorList>
            <person name="Goeker M."/>
        </authorList>
    </citation>
    <scope>NUCLEOTIDE SEQUENCE [LARGE SCALE GENOMIC DNA]</scope>
    <source>
        <strain evidence="2 3">DSM 16980</strain>
    </source>
</reference>
<dbReference type="GO" id="GO:0016787">
    <property type="term" value="F:hydrolase activity"/>
    <property type="evidence" value="ECO:0007669"/>
    <property type="project" value="UniProtKB-KW"/>
</dbReference>
<dbReference type="EMBL" id="JAUSUE010000021">
    <property type="protein sequence ID" value="MDQ0204800.1"/>
    <property type="molecule type" value="Genomic_DNA"/>
</dbReference>
<dbReference type="NCBIfam" id="TIGR00010">
    <property type="entry name" value="YchF/TatD family DNA exonuclease"/>
    <property type="match status" value="1"/>
</dbReference>
<proteinExistence type="predicted"/>
<dbReference type="InterPro" id="IPR015991">
    <property type="entry name" value="TatD/YcfH-like"/>
</dbReference>